<gene>
    <name evidence="2" type="ORF">CEY16_09545</name>
</gene>
<dbReference type="RefSeq" id="WP_101331752.1">
    <property type="nucleotide sequence ID" value="NZ_PJNH01000002.1"/>
</dbReference>
<comment type="caution">
    <text evidence="2">The sequence shown here is derived from an EMBL/GenBank/DDBJ whole genome shotgun (WGS) entry which is preliminary data.</text>
</comment>
<dbReference type="Gene3D" id="3.40.50.1820">
    <property type="entry name" value="alpha/beta hydrolase"/>
    <property type="match status" value="1"/>
</dbReference>
<reference evidence="2 3" key="1">
    <citation type="submission" date="2017-06" db="EMBL/GenBank/DDBJ databases">
        <title>the draft geome sequence of Illustriluteabacillus marina B3227.</title>
        <authorList>
            <person name="He R.-H."/>
            <person name="Du Z.-J."/>
        </authorList>
    </citation>
    <scope>NUCLEOTIDE SEQUENCE [LARGE SCALE GENOMIC DNA]</scope>
    <source>
        <strain evidence="2 3">B3227</strain>
    </source>
</reference>
<evidence type="ECO:0000313" key="3">
    <source>
        <dbReference type="Proteomes" id="UP000243524"/>
    </source>
</evidence>
<dbReference type="SUPFAM" id="SSF53474">
    <property type="entry name" value="alpha/beta-Hydrolases"/>
    <property type="match status" value="1"/>
</dbReference>
<dbReference type="PRINTS" id="PR00111">
    <property type="entry name" value="ABHYDROLASE"/>
</dbReference>
<dbReference type="InterPro" id="IPR029058">
    <property type="entry name" value="AB_hydrolase_fold"/>
</dbReference>
<dbReference type="AlphaFoldDB" id="A0A2I0QUZ4"/>
<sequence>MIVRETENPTAVVVVIHGAFEHSGRYEWLFNKLLKQGYHIVYGDLPGQGVTQKKLGHIKSFKQYFDTVSEWIDQAKTYDLPVFLLGHSMGGLIAIRILQEQNIEVDGVILSSPALGLCNVPEKPLYMLSKVLNVLAPSVLVPTNVHSKMATRNEAFIARDVSDPLYLRKVSVRWYLEFEKGIDLAFKKIKKYPDVPTLLLQSGEDLLVDVDAVKKWFNQVDLSEKKIKIYEDLYHEILNEPERDEVYADVIQFIEHQRN</sequence>
<organism evidence="2 3">
    <name type="scientific">Halalkalibacillus sediminis</name>
    <dbReference type="NCBI Taxonomy" id="2018042"/>
    <lineage>
        <taxon>Bacteria</taxon>
        <taxon>Bacillati</taxon>
        <taxon>Bacillota</taxon>
        <taxon>Bacilli</taxon>
        <taxon>Bacillales</taxon>
        <taxon>Bacillaceae</taxon>
        <taxon>Halalkalibacillus</taxon>
    </lineage>
</organism>
<feature type="domain" description="Serine aminopeptidase S33" evidence="1">
    <location>
        <begin position="8"/>
        <end position="242"/>
    </location>
</feature>
<accession>A0A2I0QUZ4</accession>
<dbReference type="InterPro" id="IPR000073">
    <property type="entry name" value="AB_hydrolase_1"/>
</dbReference>
<dbReference type="InterPro" id="IPR051044">
    <property type="entry name" value="MAG_DAG_Lipase"/>
</dbReference>
<keyword evidence="3" id="KW-1185">Reference proteome</keyword>
<dbReference type="InterPro" id="IPR022742">
    <property type="entry name" value="Hydrolase_4"/>
</dbReference>
<dbReference type="EMBL" id="PJNH01000002">
    <property type="protein sequence ID" value="PKR78146.1"/>
    <property type="molecule type" value="Genomic_DNA"/>
</dbReference>
<dbReference type="OrthoDB" id="9806902at2"/>
<name>A0A2I0QUZ4_9BACI</name>
<proteinExistence type="predicted"/>
<dbReference type="Pfam" id="PF12146">
    <property type="entry name" value="Hydrolase_4"/>
    <property type="match status" value="1"/>
</dbReference>
<protein>
    <submittedName>
        <fullName evidence="2">Phospholipase</fullName>
    </submittedName>
</protein>
<evidence type="ECO:0000259" key="1">
    <source>
        <dbReference type="Pfam" id="PF12146"/>
    </source>
</evidence>
<dbReference type="FunFam" id="3.40.50.1820:FF:000154">
    <property type="entry name" value="Alpha/beta hydrolase"/>
    <property type="match status" value="1"/>
</dbReference>
<evidence type="ECO:0000313" key="2">
    <source>
        <dbReference type="EMBL" id="PKR78146.1"/>
    </source>
</evidence>
<dbReference type="PANTHER" id="PTHR11614">
    <property type="entry name" value="PHOSPHOLIPASE-RELATED"/>
    <property type="match status" value="1"/>
</dbReference>
<dbReference type="Proteomes" id="UP000243524">
    <property type="component" value="Unassembled WGS sequence"/>
</dbReference>